<dbReference type="SUPFAM" id="SSF101473">
    <property type="entry name" value="DhaL-like"/>
    <property type="match status" value="1"/>
</dbReference>
<dbReference type="InterPro" id="IPR036117">
    <property type="entry name" value="DhaL_dom_sf"/>
</dbReference>
<protein>
    <submittedName>
        <fullName evidence="2">DAK2 domain-containing protein</fullName>
    </submittedName>
</protein>
<dbReference type="InterPro" id="IPR033470">
    <property type="entry name" value="FakA-like_C"/>
</dbReference>
<dbReference type="Pfam" id="PF21645">
    <property type="entry name" value="FakA-like_M"/>
    <property type="match status" value="1"/>
</dbReference>
<dbReference type="PANTHER" id="PTHR33434">
    <property type="entry name" value="DEGV DOMAIN-CONTAINING PROTEIN DR_1986-RELATED"/>
    <property type="match status" value="1"/>
</dbReference>
<dbReference type="InterPro" id="IPR048394">
    <property type="entry name" value="FakA-like_M"/>
</dbReference>
<gene>
    <name evidence="2" type="ORF">GXN76_09370</name>
</gene>
<dbReference type="GO" id="GO:0006071">
    <property type="term" value="P:glycerol metabolic process"/>
    <property type="evidence" value="ECO:0007669"/>
    <property type="project" value="InterPro"/>
</dbReference>
<sequence>MIRMGAEKLHRNVDEVNALNVFPVPDGDTGTNMNLTLTSGLQEMEKKAASSTSVGDLAEALSKGLLMGARGNSGVILSQLFRGFGKAAAEKETLTARQFAEALQRGVDTAYKAVIKPVEGTVLTVSREAAEAGWNQSRQTDDAIVVMEAVLERARESLHKTPQLLPVLAQANVVDAGGHGLVLIYEGFLAALTGEEVSYAAEESSQYTAEQWETLGEMAHRQSAQAHFDPSSIEFGYCTEFILRLKPEQSDENPFDEEEFRREIGKFGDSLLVVADDDLVKVHIHAEYPGKTMTYAQQFGDLTRIKIENMREQHSTILKQEGSASAVDSEAIKTPEVQRKPYGIVAVAAGEGIADIFSSLGVDVVIQGGQTMNPSTEDILRSIEKIHADHVIVLPNNKNIIMTAEQVKDLLEVPVTVLPTRTIPQGLSALLSFNEGESPEVNQERMLESIAGVHSGEVTYAVRDSVYDGGSIKKGDFLGIEEGKILSVGEDLLATSQDLLEKMLAEEEADVVTIIYGQDVTDTQVKELKDYLEQNYPDVEYEVHDGGQPLYFFLFAVE</sequence>
<accession>A0A7D4BMB3</accession>
<dbReference type="SMART" id="SM01120">
    <property type="entry name" value="Dak2"/>
    <property type="match status" value="1"/>
</dbReference>
<evidence type="ECO:0000259" key="1">
    <source>
        <dbReference type="PROSITE" id="PS51480"/>
    </source>
</evidence>
<organism evidence="2 3">
    <name type="scientific">Kroppenstedtia pulmonis</name>
    <dbReference type="NCBI Taxonomy" id="1380685"/>
    <lineage>
        <taxon>Bacteria</taxon>
        <taxon>Bacillati</taxon>
        <taxon>Bacillota</taxon>
        <taxon>Bacilli</taxon>
        <taxon>Bacillales</taxon>
        <taxon>Thermoactinomycetaceae</taxon>
        <taxon>Kroppenstedtia</taxon>
    </lineage>
</organism>
<evidence type="ECO:0000313" key="3">
    <source>
        <dbReference type="Proteomes" id="UP000503088"/>
    </source>
</evidence>
<dbReference type="InterPro" id="IPR019986">
    <property type="entry name" value="YloV-like"/>
</dbReference>
<name>A0A7D4BMB3_9BACL</name>
<dbReference type="KEGG" id="kpul:GXN76_09370"/>
<dbReference type="SMART" id="SM01121">
    <property type="entry name" value="Dak1_2"/>
    <property type="match status" value="1"/>
</dbReference>
<dbReference type="Proteomes" id="UP000503088">
    <property type="component" value="Chromosome"/>
</dbReference>
<proteinExistence type="predicted"/>
<dbReference type="Gene3D" id="1.25.40.340">
    <property type="match status" value="1"/>
</dbReference>
<dbReference type="AlphaFoldDB" id="A0A7D4BMB3"/>
<dbReference type="PROSITE" id="PS51480">
    <property type="entry name" value="DHAL"/>
    <property type="match status" value="1"/>
</dbReference>
<feature type="domain" description="DhaL" evidence="1">
    <location>
        <begin position="1"/>
        <end position="190"/>
    </location>
</feature>
<dbReference type="InterPro" id="IPR050270">
    <property type="entry name" value="DegV_domain_contain"/>
</dbReference>
<evidence type="ECO:0000313" key="2">
    <source>
        <dbReference type="EMBL" id="QKG85990.1"/>
    </source>
</evidence>
<keyword evidence="3" id="KW-1185">Reference proteome</keyword>
<dbReference type="GO" id="GO:0004371">
    <property type="term" value="F:glycerone kinase activity"/>
    <property type="evidence" value="ECO:0007669"/>
    <property type="project" value="InterPro"/>
</dbReference>
<dbReference type="InterPro" id="IPR004007">
    <property type="entry name" value="DhaL_dom"/>
</dbReference>
<dbReference type="NCBIfam" id="TIGR03599">
    <property type="entry name" value="YloV"/>
    <property type="match status" value="1"/>
</dbReference>
<dbReference type="Pfam" id="PF02734">
    <property type="entry name" value="Dak2"/>
    <property type="match status" value="1"/>
</dbReference>
<dbReference type="PANTHER" id="PTHR33434:SF4">
    <property type="entry name" value="PHOSPHATASE PROTEIN"/>
    <property type="match status" value="1"/>
</dbReference>
<dbReference type="EMBL" id="CP048104">
    <property type="protein sequence ID" value="QKG85990.1"/>
    <property type="molecule type" value="Genomic_DNA"/>
</dbReference>
<dbReference type="Pfam" id="PF13684">
    <property type="entry name" value="FakA-like_C"/>
    <property type="match status" value="1"/>
</dbReference>
<reference evidence="2 3" key="1">
    <citation type="submission" date="2020-01" db="EMBL/GenBank/DDBJ databases">
        <authorList>
            <person name="Gulvik C.A."/>
            <person name="Batra D.G."/>
        </authorList>
    </citation>
    <scope>NUCLEOTIDE SEQUENCE [LARGE SCALE GENOMIC DNA]</scope>
    <source>
        <strain evidence="2 3">W9323</strain>
    </source>
</reference>